<reference evidence="2 3" key="1">
    <citation type="submission" date="2021-03" db="EMBL/GenBank/DDBJ databases">
        <title>Actinoplanes flavus sp. nov., a novel actinomycete isolated from Coconut Palm rhizosphere soil.</title>
        <authorList>
            <person name="Luo X."/>
        </authorList>
    </citation>
    <scope>NUCLEOTIDE SEQUENCE [LARGE SCALE GENOMIC DNA]</scope>
    <source>
        <strain evidence="2 3">NEAU-H7</strain>
    </source>
</reference>
<name>A0ABS3UH55_9ACTN</name>
<organism evidence="2 3">
    <name type="scientific">Actinoplanes flavus</name>
    <dbReference type="NCBI Taxonomy" id="2820290"/>
    <lineage>
        <taxon>Bacteria</taxon>
        <taxon>Bacillati</taxon>
        <taxon>Actinomycetota</taxon>
        <taxon>Actinomycetes</taxon>
        <taxon>Micromonosporales</taxon>
        <taxon>Micromonosporaceae</taxon>
        <taxon>Actinoplanes</taxon>
    </lineage>
</organism>
<evidence type="ECO:0000259" key="1">
    <source>
        <dbReference type="Pfam" id="PF04738"/>
    </source>
</evidence>
<comment type="caution">
    <text evidence="2">The sequence shown here is derived from an EMBL/GenBank/DDBJ whole genome shotgun (WGS) entry which is preliminary data.</text>
</comment>
<dbReference type="Proteomes" id="UP000679690">
    <property type="component" value="Unassembled WGS sequence"/>
</dbReference>
<evidence type="ECO:0000313" key="2">
    <source>
        <dbReference type="EMBL" id="MBO3738110.1"/>
    </source>
</evidence>
<dbReference type="Pfam" id="PF04738">
    <property type="entry name" value="Lant_dehydr_N"/>
    <property type="match status" value="1"/>
</dbReference>
<gene>
    <name evidence="2" type="ORF">J5X75_11305</name>
</gene>
<evidence type="ECO:0000313" key="3">
    <source>
        <dbReference type="Proteomes" id="UP000679690"/>
    </source>
</evidence>
<proteinExistence type="predicted"/>
<dbReference type="InterPro" id="IPR006827">
    <property type="entry name" value="Lant_deHydtase_N"/>
</dbReference>
<accession>A0ABS3UH55</accession>
<feature type="domain" description="Lantibiotic dehydratase N-terminal" evidence="1">
    <location>
        <begin position="152"/>
        <end position="258"/>
    </location>
</feature>
<protein>
    <submittedName>
        <fullName evidence="2">Lantibiotic dehydratase</fullName>
    </submittedName>
</protein>
<keyword evidence="3" id="KW-1185">Reference proteome</keyword>
<sequence length="797" mass="86706">MAGSSSEPNSETWSAVPAVLLRSTGLPFEMLADLSTPGLHDRFTRLAGKRARVRRLQAEFATTVFPAVVANEEASGADRAVFRAWFRARRQVERGRPADDVPSGHHSPEAVRWLAGWAELLAEVAAGHAELVREHTAAVDTALNGIGQVAGDERFADAVFLSSPSMYQALRRYSRRTAVRKVDLQLWSYLQRFTTKNDTMSLYGPVDHGVVDPDPAAPPLVLTTGERPPVRLTRTAYWAAQALAETIAADPEIRPHLIPRLADGLSYDPVTGTLDNTLSGRTVRLSPTDSRIFAAVQQNQRPGPETTERVEALVARRRLTLAPRIPTAEPHPMAWLHRWLTALPVQAGRWRRVIEEQLDIAARFADVPPAEKAVLLDAAERSFTAATGRPARRAEGELYADRTLLFDEAHGDITCRIGPALMDDLGRRLAPALRLCAAYSLVVQDVCRQRARAVLAELGGRSPYLRFVDRLRRSTDIAECLAAPEVQGFLSALYKVVESRTEAGVSVLNADDVAALAVPVPAGTVVSPDLFLAAESLDALHAGDFDVIIGEVHQGVQVWTHLTAFWPDPDGLAASLTDLLGGPDRVAFVHARRQGKAFPLELPGYSAEFGGRSTKEPSEVLGVADLEVTDDGSGPVLWSRKLGRIVQPHAGDPRSIVNWIFGPPPVGAPPPPDAASTPRLRVGHAVLWRRGWTVPGAELATARAATVPTDAQLLVTEVWRDRGLPQRGFARFPGERKPVYVDIGDPLSTAQLLARTTGASFLRVSEMLPEPGHWWLPAAGSGRRSCEWRTTWVAGHG</sequence>
<dbReference type="EMBL" id="JAGFNS010000006">
    <property type="protein sequence ID" value="MBO3738110.1"/>
    <property type="molecule type" value="Genomic_DNA"/>
</dbReference>
<dbReference type="RefSeq" id="WP_208467298.1">
    <property type="nucleotide sequence ID" value="NZ_JAGFNS010000006.1"/>
</dbReference>